<comment type="caution">
    <text evidence="12">The sequence shown here is derived from an EMBL/GenBank/DDBJ whole genome shotgun (WGS) entry which is preliminary data.</text>
</comment>
<evidence type="ECO:0000256" key="8">
    <source>
        <dbReference type="ARBA" id="ARBA00023315"/>
    </source>
</evidence>
<keyword evidence="5 10" id="KW-0472">Membrane</keyword>
<feature type="transmembrane region" description="Helical" evidence="10">
    <location>
        <begin position="221"/>
        <end position="247"/>
    </location>
</feature>
<dbReference type="EMBL" id="JBBJBU010000007">
    <property type="protein sequence ID" value="KAK7204814.1"/>
    <property type="molecule type" value="Genomic_DNA"/>
</dbReference>
<sequence>MPPARPRHMSRSSQSSCSAASWNRFCCSLATAFPWVSVNLLLTWAYYVLVIDIGVHQFSGCSSGTIVVLGTATYLMCEINYFLIVRNGARGPPRTLQLASDDDQAASSSSAIPDLEAGTESLLPQSVLAKENGQQRFCSKCKCWKPDRTHHCSSCKKCVLKMDHHCPWFSTCIGFYNHKFFILFLLYVVLLCGMSFVVSGSALLEWIDTPDDAKDYISLNWVFLMVISLIFGIAVGVFLAYQLYLLFANKTTLEAMEPQRYKSKLPSNSFRYSEAPSSRTVGNVFDLGWRANFRQTMGDNPLLWFLPVQTAKGNGTLFPVNPVILGQIKRQAEQESQLLGNLQGYLARNSADSSRSGAHVMATSDEDEFNGRVSVEFRASAGGRRD</sequence>
<evidence type="ECO:0000259" key="11">
    <source>
        <dbReference type="Pfam" id="PF01529"/>
    </source>
</evidence>
<dbReference type="PANTHER" id="PTHR12246">
    <property type="entry name" value="PALMITOYLTRANSFERASE ZDHHC16"/>
    <property type="match status" value="1"/>
</dbReference>
<evidence type="ECO:0000256" key="4">
    <source>
        <dbReference type="ARBA" id="ARBA00022989"/>
    </source>
</evidence>
<gene>
    <name evidence="12" type="ORF">BZA70DRAFT_295954</name>
</gene>
<keyword evidence="6" id="KW-0564">Palmitate</keyword>
<dbReference type="InterPro" id="IPR039859">
    <property type="entry name" value="PFA4/ZDH16/20/ERF2-like"/>
</dbReference>
<evidence type="ECO:0000256" key="9">
    <source>
        <dbReference type="ARBA" id="ARBA00048048"/>
    </source>
</evidence>
<dbReference type="Proteomes" id="UP001498771">
    <property type="component" value="Unassembled WGS sequence"/>
</dbReference>
<feature type="domain" description="Palmitoyltransferase DHHC" evidence="11">
    <location>
        <begin position="132"/>
        <end position="257"/>
    </location>
</feature>
<evidence type="ECO:0000256" key="7">
    <source>
        <dbReference type="ARBA" id="ARBA00023288"/>
    </source>
</evidence>
<proteinExistence type="inferred from homology"/>
<dbReference type="RefSeq" id="XP_064767847.1">
    <property type="nucleotide sequence ID" value="XM_064914506.1"/>
</dbReference>
<dbReference type="GeneID" id="90040018"/>
<organism evidence="12 13">
    <name type="scientific">Myxozyma melibiosi</name>
    <dbReference type="NCBI Taxonomy" id="54550"/>
    <lineage>
        <taxon>Eukaryota</taxon>
        <taxon>Fungi</taxon>
        <taxon>Dikarya</taxon>
        <taxon>Ascomycota</taxon>
        <taxon>Saccharomycotina</taxon>
        <taxon>Lipomycetes</taxon>
        <taxon>Lipomycetales</taxon>
        <taxon>Lipomycetaceae</taxon>
        <taxon>Myxozyma</taxon>
    </lineage>
</organism>
<name>A0ABR1F4R0_9ASCO</name>
<evidence type="ECO:0000256" key="6">
    <source>
        <dbReference type="ARBA" id="ARBA00023139"/>
    </source>
</evidence>
<evidence type="ECO:0000256" key="1">
    <source>
        <dbReference type="ARBA" id="ARBA00004141"/>
    </source>
</evidence>
<keyword evidence="8 10" id="KW-0012">Acyltransferase</keyword>
<dbReference type="InterPro" id="IPR001594">
    <property type="entry name" value="Palmitoyltrfase_DHHC"/>
</dbReference>
<feature type="transmembrane region" description="Helical" evidence="10">
    <location>
        <begin position="21"/>
        <end position="46"/>
    </location>
</feature>
<evidence type="ECO:0000256" key="10">
    <source>
        <dbReference type="RuleBase" id="RU079119"/>
    </source>
</evidence>
<comment type="similarity">
    <text evidence="10">Belongs to the DHHC palmitoyltransferase family.</text>
</comment>
<feature type="transmembrane region" description="Helical" evidence="10">
    <location>
        <begin position="66"/>
        <end position="84"/>
    </location>
</feature>
<keyword evidence="2 10" id="KW-0808">Transferase</keyword>
<keyword evidence="7" id="KW-0449">Lipoprotein</keyword>
<feature type="transmembrane region" description="Helical" evidence="10">
    <location>
        <begin position="180"/>
        <end position="201"/>
    </location>
</feature>
<evidence type="ECO:0000256" key="2">
    <source>
        <dbReference type="ARBA" id="ARBA00022679"/>
    </source>
</evidence>
<dbReference type="PROSITE" id="PS50216">
    <property type="entry name" value="DHHC"/>
    <property type="match status" value="1"/>
</dbReference>
<keyword evidence="13" id="KW-1185">Reference proteome</keyword>
<reference evidence="12 13" key="1">
    <citation type="submission" date="2024-03" db="EMBL/GenBank/DDBJ databases">
        <title>Genome-scale model development and genomic sequencing of the oleaginous clade Lipomyces.</title>
        <authorList>
            <consortium name="Lawrence Berkeley National Laboratory"/>
            <person name="Czajka J.J."/>
            <person name="Han Y."/>
            <person name="Kim J."/>
            <person name="Mondo S.J."/>
            <person name="Hofstad B.A."/>
            <person name="Robles A."/>
            <person name="Haridas S."/>
            <person name="Riley R."/>
            <person name="LaButti K."/>
            <person name="Pangilinan J."/>
            <person name="Andreopoulos W."/>
            <person name="Lipzen A."/>
            <person name="Yan J."/>
            <person name="Wang M."/>
            <person name="Ng V."/>
            <person name="Grigoriev I.V."/>
            <person name="Spatafora J.W."/>
            <person name="Magnuson J.K."/>
            <person name="Baker S.E."/>
            <person name="Pomraning K.R."/>
        </authorList>
    </citation>
    <scope>NUCLEOTIDE SEQUENCE [LARGE SCALE GENOMIC DNA]</scope>
    <source>
        <strain evidence="12 13">Phaff 52-87</strain>
    </source>
</reference>
<protein>
    <recommendedName>
        <fullName evidence="10">Palmitoyltransferase</fullName>
        <ecNumber evidence="10">2.3.1.225</ecNumber>
    </recommendedName>
</protein>
<evidence type="ECO:0000313" key="13">
    <source>
        <dbReference type="Proteomes" id="UP001498771"/>
    </source>
</evidence>
<dbReference type="EC" id="2.3.1.225" evidence="10"/>
<evidence type="ECO:0000313" key="12">
    <source>
        <dbReference type="EMBL" id="KAK7204814.1"/>
    </source>
</evidence>
<comment type="catalytic activity">
    <reaction evidence="9 10">
        <text>L-cysteinyl-[protein] + hexadecanoyl-CoA = S-hexadecanoyl-L-cysteinyl-[protein] + CoA</text>
        <dbReference type="Rhea" id="RHEA:36683"/>
        <dbReference type="Rhea" id="RHEA-COMP:10131"/>
        <dbReference type="Rhea" id="RHEA-COMP:11032"/>
        <dbReference type="ChEBI" id="CHEBI:29950"/>
        <dbReference type="ChEBI" id="CHEBI:57287"/>
        <dbReference type="ChEBI" id="CHEBI:57379"/>
        <dbReference type="ChEBI" id="CHEBI:74151"/>
        <dbReference type="EC" id="2.3.1.225"/>
    </reaction>
</comment>
<keyword evidence="4 10" id="KW-1133">Transmembrane helix</keyword>
<comment type="domain">
    <text evidence="10">The DHHC domain is required for palmitoyltransferase activity.</text>
</comment>
<evidence type="ECO:0000256" key="5">
    <source>
        <dbReference type="ARBA" id="ARBA00023136"/>
    </source>
</evidence>
<comment type="subcellular location">
    <subcellularLocation>
        <location evidence="1">Membrane</location>
        <topology evidence="1">Multi-pass membrane protein</topology>
    </subcellularLocation>
</comment>
<accession>A0ABR1F4R0</accession>
<evidence type="ECO:0000256" key="3">
    <source>
        <dbReference type="ARBA" id="ARBA00022692"/>
    </source>
</evidence>
<dbReference type="Pfam" id="PF01529">
    <property type="entry name" value="DHHC"/>
    <property type="match status" value="1"/>
</dbReference>
<keyword evidence="3 10" id="KW-0812">Transmembrane</keyword>